<dbReference type="PANTHER" id="PTHR45989:SF1">
    <property type="entry name" value="TRANSLATION INITIATION FACTOR EIF-2B SUBUNIT GAMMA"/>
    <property type="match status" value="1"/>
</dbReference>
<feature type="region of interest" description="Disordered" evidence="10">
    <location>
        <begin position="245"/>
        <end position="271"/>
    </location>
</feature>
<evidence type="ECO:0000256" key="7">
    <source>
        <dbReference type="ARBA" id="ARBA00044229"/>
    </source>
</evidence>
<evidence type="ECO:0000256" key="1">
    <source>
        <dbReference type="ARBA" id="ARBA00004514"/>
    </source>
</evidence>
<dbReference type="AlphaFoldDB" id="L1JPD1"/>
<reference evidence="15" key="2">
    <citation type="submission" date="2012-11" db="EMBL/GenBank/DDBJ databases">
        <authorList>
            <person name="Kuo A."/>
            <person name="Curtis B.A."/>
            <person name="Tanifuji G."/>
            <person name="Burki F."/>
            <person name="Gruber A."/>
            <person name="Irimia M."/>
            <person name="Maruyama S."/>
            <person name="Arias M.C."/>
            <person name="Ball S.G."/>
            <person name="Gile G.H."/>
            <person name="Hirakawa Y."/>
            <person name="Hopkins J.F."/>
            <person name="Rensing S.A."/>
            <person name="Schmutz J."/>
            <person name="Symeonidi A."/>
            <person name="Elias M."/>
            <person name="Eveleigh R.J."/>
            <person name="Herman E.K."/>
            <person name="Klute M.J."/>
            <person name="Nakayama T."/>
            <person name="Obornik M."/>
            <person name="Reyes-Prieto A."/>
            <person name="Armbrust E.V."/>
            <person name="Aves S.J."/>
            <person name="Beiko R.G."/>
            <person name="Coutinho P."/>
            <person name="Dacks J.B."/>
            <person name="Durnford D.G."/>
            <person name="Fast N.M."/>
            <person name="Green B.R."/>
            <person name="Grisdale C."/>
            <person name="Hempe F."/>
            <person name="Henrissat B."/>
            <person name="Hoppner M.P."/>
            <person name="Ishida K.-I."/>
            <person name="Kim E."/>
            <person name="Koreny L."/>
            <person name="Kroth P.G."/>
            <person name="Liu Y."/>
            <person name="Malik S.-B."/>
            <person name="Maier U.G."/>
            <person name="McRose D."/>
            <person name="Mock T."/>
            <person name="Neilson J.A."/>
            <person name="Onodera N.T."/>
            <person name="Poole A.M."/>
            <person name="Pritham E.J."/>
            <person name="Richards T.A."/>
            <person name="Rocap G."/>
            <person name="Roy S.W."/>
            <person name="Sarai C."/>
            <person name="Schaack S."/>
            <person name="Shirato S."/>
            <person name="Slamovits C.H."/>
            <person name="Spencer D.F."/>
            <person name="Suzuki S."/>
            <person name="Worden A.Z."/>
            <person name="Zauner S."/>
            <person name="Barry K."/>
            <person name="Bell C."/>
            <person name="Bharti A.K."/>
            <person name="Crow J.A."/>
            <person name="Grimwood J."/>
            <person name="Kramer R."/>
            <person name="Lindquist E."/>
            <person name="Lucas S."/>
            <person name="Salamov A."/>
            <person name="McFadden G.I."/>
            <person name="Lane C.E."/>
            <person name="Keeling P.J."/>
            <person name="Gray M.W."/>
            <person name="Grigoriev I.V."/>
            <person name="Archibald J.M."/>
        </authorList>
    </citation>
    <scope>NUCLEOTIDE SEQUENCE</scope>
    <source>
        <strain evidence="15">CCMP2712</strain>
    </source>
</reference>
<dbReference type="PANTHER" id="PTHR45989">
    <property type="entry name" value="TRANSLATION INITIATION FACTOR EIF-2B SUBUNIT GAMMA"/>
    <property type="match status" value="1"/>
</dbReference>
<dbReference type="GO" id="GO:0002183">
    <property type="term" value="P:cytoplasmic translational initiation"/>
    <property type="evidence" value="ECO:0007669"/>
    <property type="project" value="TreeGrafter"/>
</dbReference>
<dbReference type="eggNOG" id="KOG1462">
    <property type="taxonomic scope" value="Eukaryota"/>
</dbReference>
<dbReference type="GO" id="GO:0005829">
    <property type="term" value="C:cytosol"/>
    <property type="evidence" value="ECO:0007669"/>
    <property type="project" value="UniProtKB-SubCell"/>
</dbReference>
<evidence type="ECO:0000256" key="3">
    <source>
        <dbReference type="ARBA" id="ARBA00022490"/>
    </source>
</evidence>
<accession>L1JPD1</accession>
<dbReference type="RefSeq" id="XP_005837426.1">
    <property type="nucleotide sequence ID" value="XM_005837369.1"/>
</dbReference>
<dbReference type="OrthoDB" id="10250549at2759"/>
<protein>
    <recommendedName>
        <fullName evidence="6">Translation initiation factor eIF2B subunit gamma</fullName>
    </recommendedName>
    <alternativeName>
        <fullName evidence="7">eIF2B GDP-GTP exchange factor subunit gamma</fullName>
    </alternativeName>
</protein>
<dbReference type="CDD" id="cd04198">
    <property type="entry name" value="eIF-2B_gamma_N"/>
    <property type="match status" value="1"/>
</dbReference>
<dbReference type="KEGG" id="gtt:GUITHDRAFT_85305"/>
<feature type="compositionally biased region" description="Acidic residues" evidence="10">
    <location>
        <begin position="254"/>
        <end position="271"/>
    </location>
</feature>
<comment type="subcellular location">
    <subcellularLocation>
        <location evidence="1">Cytoplasm</location>
        <location evidence="1">Cytosol</location>
    </subcellularLocation>
</comment>
<dbReference type="HOGENOM" id="CLU_016743_3_0_1"/>
<dbReference type="EMBL" id="JH992978">
    <property type="protein sequence ID" value="EKX50446.1"/>
    <property type="molecule type" value="Genomic_DNA"/>
</dbReference>
<organism evidence="13">
    <name type="scientific">Guillardia theta (strain CCMP2712)</name>
    <name type="common">Cryptophyte</name>
    <dbReference type="NCBI Taxonomy" id="905079"/>
    <lineage>
        <taxon>Eukaryota</taxon>
        <taxon>Cryptophyceae</taxon>
        <taxon>Pyrenomonadales</taxon>
        <taxon>Geminigeraceae</taxon>
        <taxon>Guillardia</taxon>
    </lineage>
</organism>
<dbReference type="PaxDb" id="55529-EKX50446"/>
<dbReference type="GO" id="GO:0005851">
    <property type="term" value="C:eukaryotic translation initiation factor 2B complex"/>
    <property type="evidence" value="ECO:0007669"/>
    <property type="project" value="TreeGrafter"/>
</dbReference>
<evidence type="ECO:0000256" key="4">
    <source>
        <dbReference type="ARBA" id="ARBA00022540"/>
    </source>
</evidence>
<dbReference type="OMA" id="NCVINPK"/>
<evidence type="ECO:0000256" key="9">
    <source>
        <dbReference type="ARBA" id="ARBA00046432"/>
    </source>
</evidence>
<dbReference type="Pfam" id="PF00483">
    <property type="entry name" value="NTP_transferase"/>
    <property type="match status" value="1"/>
</dbReference>
<evidence type="ECO:0000256" key="2">
    <source>
        <dbReference type="ARBA" id="ARBA00007878"/>
    </source>
</evidence>
<dbReference type="Gene3D" id="2.160.10.10">
    <property type="entry name" value="Hexapeptide repeat proteins"/>
    <property type="match status" value="1"/>
</dbReference>
<dbReference type="EnsemblProtists" id="EKX50446">
    <property type="protein sequence ID" value="EKX50446"/>
    <property type="gene ID" value="GUITHDRAFT_85305"/>
</dbReference>
<dbReference type="STRING" id="905079.L1JPD1"/>
<keyword evidence="5" id="KW-0648">Protein biosynthesis</keyword>
<evidence type="ECO:0000256" key="6">
    <source>
        <dbReference type="ARBA" id="ARBA00044196"/>
    </source>
</evidence>
<comment type="function">
    <text evidence="8">Acts as a component of the translation initiation factor 2B (eIF2B) complex, which catalyzes the exchange of GDP for GTP on the eukaryotic initiation factor 2 (eIF2) complex gamma subunit. Its guanine nucleotide exchange factor activity is repressed when bound to eIF2 complex phosphorylated on the alpha subunit, thereby limiting the amount of methionyl-initiator methionine tRNA available to the ribosome and consequently global translation is repressed.</text>
</comment>
<dbReference type="GO" id="GO:0005085">
    <property type="term" value="F:guanyl-nucleotide exchange factor activity"/>
    <property type="evidence" value="ECO:0007669"/>
    <property type="project" value="TreeGrafter"/>
</dbReference>
<evidence type="ECO:0000259" key="11">
    <source>
        <dbReference type="Pfam" id="PF00483"/>
    </source>
</evidence>
<dbReference type="InterPro" id="IPR005835">
    <property type="entry name" value="NTP_transferase_dom"/>
</dbReference>
<dbReference type="InterPro" id="IPR056764">
    <property type="entry name" value="LbH_EIF2B3/5"/>
</dbReference>
<dbReference type="Pfam" id="PF25084">
    <property type="entry name" value="LbH_EIF2B"/>
    <property type="match status" value="1"/>
</dbReference>
<feature type="domain" description="EIF2B subunit epsilon/gamma LbH" evidence="12">
    <location>
        <begin position="338"/>
        <end position="418"/>
    </location>
</feature>
<dbReference type="Proteomes" id="UP000011087">
    <property type="component" value="Unassembled WGS sequence"/>
</dbReference>
<proteinExistence type="inferred from homology"/>
<dbReference type="CDD" id="cd04652">
    <property type="entry name" value="LbH_eIF2B_gamma_C"/>
    <property type="match status" value="1"/>
</dbReference>
<dbReference type="GeneID" id="17307168"/>
<dbReference type="GO" id="GO:0003743">
    <property type="term" value="F:translation initiation factor activity"/>
    <property type="evidence" value="ECO:0007669"/>
    <property type="project" value="UniProtKB-KW"/>
</dbReference>
<name>L1JPD1_GUITC</name>
<dbReference type="InterPro" id="IPR051960">
    <property type="entry name" value="eIF2B_gamma"/>
</dbReference>
<evidence type="ECO:0000259" key="12">
    <source>
        <dbReference type="Pfam" id="PF25084"/>
    </source>
</evidence>
<evidence type="ECO:0000256" key="5">
    <source>
        <dbReference type="ARBA" id="ARBA00022917"/>
    </source>
</evidence>
<feature type="domain" description="Nucleotidyl transferase" evidence="11">
    <location>
        <begin position="14"/>
        <end position="140"/>
    </location>
</feature>
<evidence type="ECO:0000313" key="13">
    <source>
        <dbReference type="EMBL" id="EKX50446.1"/>
    </source>
</evidence>
<evidence type="ECO:0000313" key="15">
    <source>
        <dbReference type="Proteomes" id="UP000011087"/>
    </source>
</evidence>
<dbReference type="Gene3D" id="3.90.550.10">
    <property type="entry name" value="Spore Coat Polysaccharide Biosynthesis Protein SpsA, Chain A"/>
    <property type="match status" value="1"/>
</dbReference>
<comment type="subunit">
    <text evidence="9">Component of the translation initiation factor 2B (eIF2B) complex which is a heterodecamer of two sets of five different subunits: alpha, beta, gamma, delta and epsilon. Subunits alpha, beta and delta comprise a regulatory subcomplex and subunits epsilon and gamma comprise a catalytic subcomplex. Within the complex, the hexameric regulatory complex resides at the center, with the two heterodimeric catalytic subcomplexes bound on opposite sides.</text>
</comment>
<evidence type="ECO:0000256" key="10">
    <source>
        <dbReference type="SAM" id="MobiDB-lite"/>
    </source>
</evidence>
<dbReference type="SUPFAM" id="SSF53448">
    <property type="entry name" value="Nucleotide-diphospho-sugar transferases"/>
    <property type="match status" value="1"/>
</dbReference>
<keyword evidence="15" id="KW-1185">Reference proteome</keyword>
<dbReference type="InterPro" id="IPR029044">
    <property type="entry name" value="Nucleotide-diphossugar_trans"/>
</dbReference>
<reference evidence="14" key="3">
    <citation type="submission" date="2015-06" db="UniProtKB">
        <authorList>
            <consortium name="EnsemblProtists"/>
        </authorList>
    </citation>
    <scope>IDENTIFICATION</scope>
</reference>
<evidence type="ECO:0000313" key="14">
    <source>
        <dbReference type="EnsemblProtists" id="EKX50446"/>
    </source>
</evidence>
<sequence length="435" mass="48494">MELQAVVLGDHDDGGGTRLYPLNEVTPKCLLPVANRPLVMYQLALLERSGFKDVIVATTPKARDELVNFMDQGYKGSIKVDIVEVDENCETADVLRALKEKITKDFVVVSGDLVTDVYVHHLADVHRINDATCTVLLRPPKQEVKQPGSKPAKGEGGNVDFVALDAKRTRLLCLESAADVEDKLTLPRKVLRSYPNVSITNKILDAHFYIFSRWILDLLEEETEIRSIKTELVPYLIKSQFSSKSVPGQPVLVSEEEEDEDEKADESLVDDDAERSKFVPIRCHALIYDGGYCSRADSLHTYKEMNFEVPRHQGHSVPWEPNSSFPDKTDEEKRAFAKKVGSDCVVGEGFAIGEKSSIKKSVIGKHCSIGSNVKIVNCILHSHVTIQDNCNLTGCVISNNVYIENDCTVTNCQIADKYQMEAESQHKNETLLADE</sequence>
<keyword evidence="4 13" id="KW-0396">Initiation factor</keyword>
<comment type="similarity">
    <text evidence="2">Belongs to the eIF-2B gamma/epsilon subunits family.</text>
</comment>
<evidence type="ECO:0000256" key="8">
    <source>
        <dbReference type="ARBA" id="ARBA00045373"/>
    </source>
</evidence>
<keyword evidence="3" id="KW-0963">Cytoplasm</keyword>
<gene>
    <name evidence="13" type="ORF">GUITHDRAFT_85305</name>
</gene>
<reference evidence="13 15" key="1">
    <citation type="journal article" date="2012" name="Nature">
        <title>Algal genomes reveal evolutionary mosaicism and the fate of nucleomorphs.</title>
        <authorList>
            <consortium name="DOE Joint Genome Institute"/>
            <person name="Curtis B.A."/>
            <person name="Tanifuji G."/>
            <person name="Burki F."/>
            <person name="Gruber A."/>
            <person name="Irimia M."/>
            <person name="Maruyama S."/>
            <person name="Arias M.C."/>
            <person name="Ball S.G."/>
            <person name="Gile G.H."/>
            <person name="Hirakawa Y."/>
            <person name="Hopkins J.F."/>
            <person name="Kuo A."/>
            <person name="Rensing S.A."/>
            <person name="Schmutz J."/>
            <person name="Symeonidi A."/>
            <person name="Elias M."/>
            <person name="Eveleigh R.J."/>
            <person name="Herman E.K."/>
            <person name="Klute M.J."/>
            <person name="Nakayama T."/>
            <person name="Obornik M."/>
            <person name="Reyes-Prieto A."/>
            <person name="Armbrust E.V."/>
            <person name="Aves S.J."/>
            <person name="Beiko R.G."/>
            <person name="Coutinho P."/>
            <person name="Dacks J.B."/>
            <person name="Durnford D.G."/>
            <person name="Fast N.M."/>
            <person name="Green B.R."/>
            <person name="Grisdale C.J."/>
            <person name="Hempel F."/>
            <person name="Henrissat B."/>
            <person name="Hoppner M.P."/>
            <person name="Ishida K."/>
            <person name="Kim E."/>
            <person name="Koreny L."/>
            <person name="Kroth P.G."/>
            <person name="Liu Y."/>
            <person name="Malik S.B."/>
            <person name="Maier U.G."/>
            <person name="McRose D."/>
            <person name="Mock T."/>
            <person name="Neilson J.A."/>
            <person name="Onodera N.T."/>
            <person name="Poole A.M."/>
            <person name="Pritham E.J."/>
            <person name="Richards T.A."/>
            <person name="Rocap G."/>
            <person name="Roy S.W."/>
            <person name="Sarai C."/>
            <person name="Schaack S."/>
            <person name="Shirato S."/>
            <person name="Slamovits C.H."/>
            <person name="Spencer D.F."/>
            <person name="Suzuki S."/>
            <person name="Worden A.Z."/>
            <person name="Zauner S."/>
            <person name="Barry K."/>
            <person name="Bell C."/>
            <person name="Bharti A.K."/>
            <person name="Crow J.A."/>
            <person name="Grimwood J."/>
            <person name="Kramer R."/>
            <person name="Lindquist E."/>
            <person name="Lucas S."/>
            <person name="Salamov A."/>
            <person name="McFadden G.I."/>
            <person name="Lane C.E."/>
            <person name="Keeling P.J."/>
            <person name="Gray M.W."/>
            <person name="Grigoriev I.V."/>
            <person name="Archibald J.M."/>
        </authorList>
    </citation>
    <scope>NUCLEOTIDE SEQUENCE</scope>
    <source>
        <strain evidence="13 15">CCMP2712</strain>
    </source>
</reference>